<dbReference type="InterPro" id="IPR003593">
    <property type="entry name" value="AAA+_ATPase"/>
</dbReference>
<dbReference type="GO" id="GO:0042626">
    <property type="term" value="F:ATPase-coupled transmembrane transporter activity"/>
    <property type="evidence" value="ECO:0007669"/>
    <property type="project" value="TreeGrafter"/>
</dbReference>
<dbReference type="Pfam" id="PF00005">
    <property type="entry name" value="ABC_tran"/>
    <property type="match status" value="1"/>
</dbReference>
<dbReference type="Gene3D" id="3.40.50.300">
    <property type="entry name" value="P-loop containing nucleotide triphosphate hydrolases"/>
    <property type="match status" value="1"/>
</dbReference>
<dbReference type="GO" id="GO:0005524">
    <property type="term" value="F:ATP binding"/>
    <property type="evidence" value="ECO:0007669"/>
    <property type="project" value="UniProtKB-KW"/>
</dbReference>
<dbReference type="PROSITE" id="PS50893">
    <property type="entry name" value="ABC_TRANSPORTER_2"/>
    <property type="match status" value="1"/>
</dbReference>
<dbReference type="InterPro" id="IPR039421">
    <property type="entry name" value="Type_1_exporter"/>
</dbReference>
<accession>T1A480</accession>
<evidence type="ECO:0000256" key="1">
    <source>
        <dbReference type="ARBA" id="ARBA00022741"/>
    </source>
</evidence>
<dbReference type="SUPFAM" id="SSF52540">
    <property type="entry name" value="P-loop containing nucleoside triphosphate hydrolases"/>
    <property type="match status" value="1"/>
</dbReference>
<reference evidence="4" key="2">
    <citation type="journal article" date="2014" name="ISME J.">
        <title>Microbial stratification in low pH oxic and suboxic macroscopic growths along an acid mine drainage.</title>
        <authorList>
            <person name="Mendez-Garcia C."/>
            <person name="Mesa V."/>
            <person name="Sprenger R.R."/>
            <person name="Richter M."/>
            <person name="Diez M.S."/>
            <person name="Solano J."/>
            <person name="Bargiela R."/>
            <person name="Golyshina O.V."/>
            <person name="Manteca A."/>
            <person name="Ramos J.L."/>
            <person name="Gallego J.R."/>
            <person name="Llorente I."/>
            <person name="Martins Dos Santos V.A."/>
            <person name="Jensen O.N."/>
            <person name="Pelaez A.I."/>
            <person name="Sanchez J."/>
            <person name="Ferrer M."/>
        </authorList>
    </citation>
    <scope>NUCLEOTIDE SEQUENCE</scope>
</reference>
<dbReference type="AlphaFoldDB" id="T1A480"/>
<organism evidence="4">
    <name type="scientific">mine drainage metagenome</name>
    <dbReference type="NCBI Taxonomy" id="410659"/>
    <lineage>
        <taxon>unclassified sequences</taxon>
        <taxon>metagenomes</taxon>
        <taxon>ecological metagenomes</taxon>
    </lineage>
</organism>
<protein>
    <submittedName>
        <fullName evidence="4">ABC transporter-like domain protein</fullName>
    </submittedName>
</protein>
<evidence type="ECO:0000256" key="2">
    <source>
        <dbReference type="ARBA" id="ARBA00022840"/>
    </source>
</evidence>
<dbReference type="CDD" id="cd03228">
    <property type="entry name" value="ABCC_MRP_Like"/>
    <property type="match status" value="1"/>
</dbReference>
<dbReference type="InterPro" id="IPR017871">
    <property type="entry name" value="ABC_transporter-like_CS"/>
</dbReference>
<evidence type="ECO:0000259" key="3">
    <source>
        <dbReference type="PROSITE" id="PS50893"/>
    </source>
</evidence>
<dbReference type="SMART" id="SM00382">
    <property type="entry name" value="AAA"/>
    <property type="match status" value="1"/>
</dbReference>
<gene>
    <name evidence="4" type="ORF">B1B_16811</name>
</gene>
<comment type="caution">
    <text evidence="4">The sequence shown here is derived from an EMBL/GenBank/DDBJ whole genome shotgun (WGS) entry which is preliminary data.</text>
</comment>
<dbReference type="PANTHER" id="PTHR24221:SF590">
    <property type="entry name" value="COMPONENT LINKED WITH THE ASSEMBLY OF CYTOCHROME' TRANSPORT TRANSMEMBRANE ATP-BINDING PROTEIN ABC TRANSPORTER CYDD-RELATED"/>
    <property type="match status" value="1"/>
</dbReference>
<dbReference type="PROSITE" id="PS00211">
    <property type="entry name" value="ABC_TRANSPORTER_1"/>
    <property type="match status" value="1"/>
</dbReference>
<dbReference type="EMBL" id="AUZY01011209">
    <property type="protein sequence ID" value="EQD35689.1"/>
    <property type="molecule type" value="Genomic_DNA"/>
</dbReference>
<sequence length="199" mass="20818">MGVAVAASPGEPARLITIPPGALVAVVGPSGAGKTTLLRSLCALRPSPAGVVLVDGVDLGRIDRDEWHRRVAWLAQDPHLSGATVRDAVLAGATTLDDRAIAAAMSELGLSLDLDRPLGEGAGELSAGERRRLALVRCLVREPLVLVLDEPTAHLDPLARQLVDAALARRTMTRVVASHRAIDADVTIRLALPDRDAPA</sequence>
<keyword evidence="1" id="KW-0547">Nucleotide-binding</keyword>
<name>T1A480_9ZZZZ</name>
<dbReference type="InterPro" id="IPR027417">
    <property type="entry name" value="P-loop_NTPase"/>
</dbReference>
<proteinExistence type="predicted"/>
<dbReference type="InterPro" id="IPR003439">
    <property type="entry name" value="ABC_transporter-like_ATP-bd"/>
</dbReference>
<keyword evidence="2" id="KW-0067">ATP-binding</keyword>
<feature type="domain" description="ABC transporter" evidence="3">
    <location>
        <begin position="1"/>
        <end position="194"/>
    </location>
</feature>
<reference evidence="4" key="1">
    <citation type="submission" date="2013-08" db="EMBL/GenBank/DDBJ databases">
        <authorList>
            <person name="Mendez C."/>
            <person name="Richter M."/>
            <person name="Ferrer M."/>
            <person name="Sanchez J."/>
        </authorList>
    </citation>
    <scope>NUCLEOTIDE SEQUENCE</scope>
</reference>
<feature type="non-terminal residue" evidence="4">
    <location>
        <position position="199"/>
    </location>
</feature>
<dbReference type="GO" id="GO:0016887">
    <property type="term" value="F:ATP hydrolysis activity"/>
    <property type="evidence" value="ECO:0007669"/>
    <property type="project" value="InterPro"/>
</dbReference>
<evidence type="ECO:0000313" key="4">
    <source>
        <dbReference type="EMBL" id="EQD35689.1"/>
    </source>
</evidence>
<dbReference type="PANTHER" id="PTHR24221">
    <property type="entry name" value="ATP-BINDING CASSETTE SUB-FAMILY B"/>
    <property type="match status" value="1"/>
</dbReference>